<evidence type="ECO:0000313" key="2">
    <source>
        <dbReference type="Proteomes" id="UP000281549"/>
    </source>
</evidence>
<accession>A0A4P9YPB7</accession>
<protein>
    <submittedName>
        <fullName evidence="1">Uncharacterized protein</fullName>
    </submittedName>
</protein>
<dbReference type="EMBL" id="ML004944">
    <property type="protein sequence ID" value="RKP21577.1"/>
    <property type="molecule type" value="Genomic_DNA"/>
</dbReference>
<proteinExistence type="predicted"/>
<organism evidence="1 2">
    <name type="scientific">Rozella allomycis (strain CSF55)</name>
    <dbReference type="NCBI Taxonomy" id="988480"/>
    <lineage>
        <taxon>Eukaryota</taxon>
        <taxon>Fungi</taxon>
        <taxon>Fungi incertae sedis</taxon>
        <taxon>Cryptomycota</taxon>
        <taxon>Cryptomycota incertae sedis</taxon>
        <taxon>Rozella</taxon>
    </lineage>
</organism>
<name>A0A4P9YPB7_ROZAC</name>
<reference evidence="2" key="1">
    <citation type="journal article" date="2018" name="Nat. Microbiol.">
        <title>Leveraging single-cell genomics to expand the fungal tree of life.</title>
        <authorList>
            <person name="Ahrendt S.R."/>
            <person name="Quandt C.A."/>
            <person name="Ciobanu D."/>
            <person name="Clum A."/>
            <person name="Salamov A."/>
            <person name="Andreopoulos B."/>
            <person name="Cheng J.F."/>
            <person name="Woyke T."/>
            <person name="Pelin A."/>
            <person name="Henrissat B."/>
            <person name="Reynolds N.K."/>
            <person name="Benny G.L."/>
            <person name="Smith M.E."/>
            <person name="James T.Y."/>
            <person name="Grigoriev I.V."/>
        </authorList>
    </citation>
    <scope>NUCLEOTIDE SEQUENCE [LARGE SCALE GENOMIC DNA]</scope>
    <source>
        <strain evidence="2">CSF55</strain>
    </source>
</reference>
<sequence>MLKFPTTFAAKFMPSKYVRNRFMNSSTLQPIRFNRCTALRAFRYVLPVVPDPTPTDATRRFRKGNWNLFSAVRVSIGGNQIDYIQNYNELHTILNETASEEQLAAAGDKSSYWNEGVDGTTELTAWSQSSRIYTLRLQLHLRTGMLGMNKLVPCISLVEKLHLK</sequence>
<gene>
    <name evidence="1" type="ORF">ROZALSC1DRAFT_20414</name>
</gene>
<evidence type="ECO:0000313" key="1">
    <source>
        <dbReference type="EMBL" id="RKP21577.1"/>
    </source>
</evidence>
<dbReference type="Proteomes" id="UP000281549">
    <property type="component" value="Unassembled WGS sequence"/>
</dbReference>
<dbReference type="AlphaFoldDB" id="A0A4P9YPB7"/>